<dbReference type="SUPFAM" id="SSF53448">
    <property type="entry name" value="Nucleotide-diphospho-sugar transferases"/>
    <property type="match status" value="1"/>
</dbReference>
<dbReference type="GO" id="GO:0016757">
    <property type="term" value="F:glycosyltransferase activity"/>
    <property type="evidence" value="ECO:0007669"/>
    <property type="project" value="UniProtKB-KW"/>
</dbReference>
<dbReference type="OrthoDB" id="331544at2759"/>
<keyword evidence="2" id="KW-0328">Glycosyltransferase</keyword>
<dbReference type="InterPro" id="IPR036291">
    <property type="entry name" value="NAD(P)-bd_dom_sf"/>
</dbReference>
<dbReference type="Gene3D" id="3.40.50.720">
    <property type="entry name" value="NAD(P)-binding Rossmann-like Domain"/>
    <property type="match status" value="1"/>
</dbReference>
<dbReference type="PANTHER" id="PTHR43179:SF12">
    <property type="entry name" value="GALACTOFURANOSYLTRANSFERASE GLFT2"/>
    <property type="match status" value="1"/>
</dbReference>
<dbReference type="EMBL" id="JADNYJ010000056">
    <property type="protein sequence ID" value="KAF8897998.1"/>
    <property type="molecule type" value="Genomic_DNA"/>
</dbReference>
<comment type="similarity">
    <text evidence="1">Belongs to the glycosyltransferase 2 family.</text>
</comment>
<dbReference type="Gene3D" id="3.90.550.10">
    <property type="entry name" value="Spore Coat Polysaccharide Biosynthesis Protein SpsA, Chain A"/>
    <property type="match status" value="1"/>
</dbReference>
<evidence type="ECO:0000313" key="6">
    <source>
        <dbReference type="EMBL" id="KAF8897998.1"/>
    </source>
</evidence>
<organism evidence="6 7">
    <name type="scientific">Gymnopilus junonius</name>
    <name type="common">Spectacular rustgill mushroom</name>
    <name type="synonym">Gymnopilus spectabilis subsp. junonius</name>
    <dbReference type="NCBI Taxonomy" id="109634"/>
    <lineage>
        <taxon>Eukaryota</taxon>
        <taxon>Fungi</taxon>
        <taxon>Dikarya</taxon>
        <taxon>Basidiomycota</taxon>
        <taxon>Agaricomycotina</taxon>
        <taxon>Agaricomycetes</taxon>
        <taxon>Agaricomycetidae</taxon>
        <taxon>Agaricales</taxon>
        <taxon>Agaricineae</taxon>
        <taxon>Hymenogastraceae</taxon>
        <taxon>Gymnopilus</taxon>
    </lineage>
</organism>
<proteinExistence type="inferred from homology"/>
<keyword evidence="7" id="KW-1185">Reference proteome</keyword>
<evidence type="ECO:0000256" key="3">
    <source>
        <dbReference type="ARBA" id="ARBA00022679"/>
    </source>
</evidence>
<dbReference type="InterPro" id="IPR029044">
    <property type="entry name" value="Nucleotide-diphossugar_trans"/>
</dbReference>
<gene>
    <name evidence="6" type="ORF">CPB84DRAFT_1847914</name>
</gene>
<evidence type="ECO:0000256" key="2">
    <source>
        <dbReference type="ARBA" id="ARBA00022676"/>
    </source>
</evidence>
<dbReference type="CDD" id="cd00761">
    <property type="entry name" value="Glyco_tranf_GTA_type"/>
    <property type="match status" value="1"/>
</dbReference>
<dbReference type="SUPFAM" id="SSF51735">
    <property type="entry name" value="NAD(P)-binding Rossmann-fold domains"/>
    <property type="match status" value="1"/>
</dbReference>
<dbReference type="Pfam" id="PF00535">
    <property type="entry name" value="Glycos_transf_2"/>
    <property type="match status" value="1"/>
</dbReference>
<dbReference type="PANTHER" id="PTHR43179">
    <property type="entry name" value="RHAMNOSYLTRANSFERASE WBBL"/>
    <property type="match status" value="1"/>
</dbReference>
<evidence type="ECO:0000259" key="4">
    <source>
        <dbReference type="Pfam" id="PF00535"/>
    </source>
</evidence>
<keyword evidence="3" id="KW-0808">Transferase</keyword>
<dbReference type="InterPro" id="IPR001509">
    <property type="entry name" value="Epimerase_deHydtase"/>
</dbReference>
<dbReference type="Proteomes" id="UP000724874">
    <property type="component" value="Unassembled WGS sequence"/>
</dbReference>
<feature type="domain" description="NAD-dependent epimerase/dehydratase" evidence="5">
    <location>
        <begin position="15"/>
        <end position="248"/>
    </location>
</feature>
<evidence type="ECO:0000259" key="5">
    <source>
        <dbReference type="Pfam" id="PF01370"/>
    </source>
</evidence>
<feature type="domain" description="Glycosyltransferase 2-like" evidence="4">
    <location>
        <begin position="590"/>
        <end position="697"/>
    </location>
</feature>
<name>A0A9P5NMU6_GYMJU</name>
<evidence type="ECO:0000313" key="7">
    <source>
        <dbReference type="Proteomes" id="UP000724874"/>
    </source>
</evidence>
<dbReference type="Pfam" id="PF01370">
    <property type="entry name" value="Epimerase"/>
    <property type="match status" value="1"/>
</dbReference>
<dbReference type="AlphaFoldDB" id="A0A9P5NMU6"/>
<accession>A0A9P5NMU6</accession>
<comment type="caution">
    <text evidence="6">The sequence shown here is derived from an EMBL/GenBank/DDBJ whole genome shotgun (WGS) entry which is preliminary data.</text>
</comment>
<evidence type="ECO:0000256" key="1">
    <source>
        <dbReference type="ARBA" id="ARBA00006739"/>
    </source>
</evidence>
<sequence>MESSLSPPPKDKVYLVTGGHGFLGSHVARRLYEQEHCHGDLRHPALCELVVRGVHTVLHFAANMGGMGTIHDENDFILYEDNHLMTANLLRACLAAGVKCFFFASSACIYPETLQTDVTGDGSLKESDAWAHPPPKPQGLYGLEKFNSELLLHQFSSKMDIRIGRFHNVFGPGGAWNDGREKAPAAMLRKAWAMKILGNSSASFEIWGGGQQRRSFLYVSDAVDGVLKVLEWERVSSDNNIFSTFNIGSDTAVSIQELAHIALRCAIIDPESVRLVLGWSPQVSLTEGMASTSEWIKQQVTDLTRDKTDIMQDLSLSKVLHLQPATIIFAILLPITSCGSSSPSDCLSNLRRFSQSLFNTTWRDTRDRSSDVQFRIVIYLAIDHDDTFLLAADHLSNKAERVLRQEGICDVVTIVCDHPRGHVCQLWRDCAKRAWSDKCDYMVLMGDDVVLKDEGWMRDAHAEFLSLANRIGVPAGFGCVAFTDTSFPGMPTFPIIHRTHMDIFQGEVVPAIFVNQDGDPFLFQLYRRWGCSTMFNSQLSNSIGGDGDARYVKRHAQDWTFDTLDDATSVVESWLEGRSSLAERKLTLDVVIPCYRVDLAILDIILALKSSASCTVMFIIIIDDPSSPYISHLQSRHSRRSDVRIRVNKSNLGASASRNRGMDESAAEWVHFLDDDVVPDPNLLKYAEEAIRAHPYAAGFVGVSLFPSADSIFTTAVHLAGVTYFWDIAQKIPNSVDLPWGVTANLIARRNVKDGIKFDLSYPKTGGGEDIHFCHQKAQHSIQNGGEGFVSAEKVVVTHPWWNGGKRSYWRFYNWSFGDGGLIKNFPEHVYSDFAPNSAELLLGCAVVVVLGVFSAHWVILSASYRAFVAVVLANILHDGYRHLYEHPERNLEIRTTLKPWSLFWLGAVVESSFIRMFSEVGRLRGLIARGEYMFLGRRFDWFSGRAGAGPVIEERSHSLQRAILTILLFRFLIALG</sequence>
<protein>
    <submittedName>
        <fullName evidence="6">NAD-dependent epimerase/dehydratase</fullName>
    </submittedName>
</protein>
<reference evidence="6" key="1">
    <citation type="submission" date="2020-11" db="EMBL/GenBank/DDBJ databases">
        <authorList>
            <consortium name="DOE Joint Genome Institute"/>
            <person name="Ahrendt S."/>
            <person name="Riley R."/>
            <person name="Andreopoulos W."/>
            <person name="LaButti K."/>
            <person name="Pangilinan J."/>
            <person name="Ruiz-duenas F.J."/>
            <person name="Barrasa J.M."/>
            <person name="Sanchez-Garcia M."/>
            <person name="Camarero S."/>
            <person name="Miyauchi S."/>
            <person name="Serrano A."/>
            <person name="Linde D."/>
            <person name="Babiker R."/>
            <person name="Drula E."/>
            <person name="Ayuso-Fernandez I."/>
            <person name="Pacheco R."/>
            <person name="Padilla G."/>
            <person name="Ferreira P."/>
            <person name="Barriuso J."/>
            <person name="Kellner H."/>
            <person name="Castanera R."/>
            <person name="Alfaro M."/>
            <person name="Ramirez L."/>
            <person name="Pisabarro A.G."/>
            <person name="Kuo A."/>
            <person name="Tritt A."/>
            <person name="Lipzen A."/>
            <person name="He G."/>
            <person name="Yan M."/>
            <person name="Ng V."/>
            <person name="Cullen D."/>
            <person name="Martin F."/>
            <person name="Rosso M.-N."/>
            <person name="Henrissat B."/>
            <person name="Hibbett D."/>
            <person name="Martinez A.T."/>
            <person name="Grigoriev I.V."/>
        </authorList>
    </citation>
    <scope>NUCLEOTIDE SEQUENCE</scope>
    <source>
        <strain evidence="6">AH 44721</strain>
    </source>
</reference>
<dbReference type="InterPro" id="IPR001173">
    <property type="entry name" value="Glyco_trans_2-like"/>
</dbReference>